<dbReference type="AlphaFoldDB" id="A0A835NLX1"/>
<reference evidence="3" key="1">
    <citation type="submission" date="2020-10" db="EMBL/GenBank/DDBJ databases">
        <title>Feather gene expression reveals the developmental basis of iridescence in African starlings.</title>
        <authorList>
            <person name="Rubenstein D.R."/>
        </authorList>
    </citation>
    <scope>NUCLEOTIDE SEQUENCE</scope>
    <source>
        <strain evidence="3">SS15</strain>
        <tissue evidence="3">Liver</tissue>
    </source>
</reference>
<evidence type="ECO:0000256" key="1">
    <source>
        <dbReference type="SAM" id="Coils"/>
    </source>
</evidence>
<accession>A0A835NLX1</accession>
<dbReference type="EMBL" id="JADDUC010000115">
    <property type="protein sequence ID" value="KAG0118288.1"/>
    <property type="molecule type" value="Genomic_DNA"/>
</dbReference>
<name>A0A835NLX1_9PASS</name>
<evidence type="ECO:0000313" key="4">
    <source>
        <dbReference type="EMBL" id="KAI1232039.1"/>
    </source>
</evidence>
<proteinExistence type="predicted"/>
<dbReference type="Proteomes" id="UP000618051">
    <property type="component" value="Unassembled WGS sequence"/>
</dbReference>
<dbReference type="OrthoDB" id="295355at2759"/>
<reference evidence="4" key="3">
    <citation type="submission" date="2022-01" db="EMBL/GenBank/DDBJ databases">
        <authorList>
            <person name="Rubenstein D.R."/>
        </authorList>
    </citation>
    <scope>NUCLEOTIDE SEQUENCE</scope>
    <source>
        <strain evidence="4">SS15</strain>
        <tissue evidence="4">Liver</tissue>
    </source>
</reference>
<keyword evidence="1" id="KW-0175">Coiled coil</keyword>
<evidence type="ECO:0000256" key="2">
    <source>
        <dbReference type="SAM" id="MobiDB-lite"/>
    </source>
</evidence>
<organism evidence="3">
    <name type="scientific">Lamprotornis superbus</name>
    <dbReference type="NCBI Taxonomy" id="245042"/>
    <lineage>
        <taxon>Eukaryota</taxon>
        <taxon>Metazoa</taxon>
        <taxon>Chordata</taxon>
        <taxon>Craniata</taxon>
        <taxon>Vertebrata</taxon>
        <taxon>Euteleostomi</taxon>
        <taxon>Archelosauria</taxon>
        <taxon>Archosauria</taxon>
        <taxon>Dinosauria</taxon>
        <taxon>Saurischia</taxon>
        <taxon>Theropoda</taxon>
        <taxon>Coelurosauria</taxon>
        <taxon>Aves</taxon>
        <taxon>Neognathae</taxon>
        <taxon>Neoaves</taxon>
        <taxon>Telluraves</taxon>
        <taxon>Australaves</taxon>
        <taxon>Passeriformes</taxon>
        <taxon>Sturnidae</taxon>
        <taxon>Lamprotornis</taxon>
    </lineage>
</organism>
<feature type="region of interest" description="Disordered" evidence="2">
    <location>
        <begin position="233"/>
        <end position="258"/>
    </location>
</feature>
<sequence length="258" mass="28227">MSGTGAALRGHHAALREGLSELRARRDELSGRIRDEEAERGRLQARIAILSRRLSETSESLAGLRSKFSFQMCFGISQRSTKADPRMLQIRVGVYKNTPFILSTAILRHIPGGDPSADAPALGTALTLLCLEAARNNPPLLLLQTPSQVQGCSVNSISMELAHEFHNVSVKPELETCQGQTMNLQWFSKLIPNVSNHSHAVNPPNCSVLQLQSTSPLGRRVARAVQTLHSAWTQTSTEKNQHPPRDSRCPSHTCLTGS</sequence>
<dbReference type="EMBL" id="JADDUC020000023">
    <property type="protein sequence ID" value="KAI1232039.1"/>
    <property type="molecule type" value="Genomic_DNA"/>
</dbReference>
<evidence type="ECO:0000313" key="5">
    <source>
        <dbReference type="Proteomes" id="UP000618051"/>
    </source>
</evidence>
<feature type="coiled-coil region" evidence="1">
    <location>
        <begin position="19"/>
        <end position="53"/>
    </location>
</feature>
<gene>
    <name evidence="4" type="ORF">IHE44_0007088</name>
    <name evidence="3" type="ORF">IHE44_001212</name>
</gene>
<keyword evidence="5" id="KW-1185">Reference proteome</keyword>
<comment type="caution">
    <text evidence="3">The sequence shown here is derived from an EMBL/GenBank/DDBJ whole genome shotgun (WGS) entry which is preliminary data.</text>
</comment>
<protein>
    <submittedName>
        <fullName evidence="3">Uncharacterized protein</fullName>
    </submittedName>
</protein>
<reference evidence="4 5" key="2">
    <citation type="journal article" date="2021" name="J. Hered.">
        <title>Feather Gene Expression Elucidates the Developmental Basis of Plumage Iridescence in African Starlings.</title>
        <authorList>
            <person name="Rubenstein D.R."/>
            <person name="Corvelo A."/>
            <person name="MacManes M.D."/>
            <person name="Maia R."/>
            <person name="Narzisi G."/>
            <person name="Rousaki A."/>
            <person name="Vandenabeele P."/>
            <person name="Shawkey M.D."/>
            <person name="Solomon J."/>
        </authorList>
    </citation>
    <scope>NUCLEOTIDE SEQUENCE [LARGE SCALE GENOMIC DNA]</scope>
    <source>
        <strain evidence="4">SS15</strain>
    </source>
</reference>
<feature type="compositionally biased region" description="Basic and acidic residues" evidence="2">
    <location>
        <begin position="239"/>
        <end position="249"/>
    </location>
</feature>
<evidence type="ECO:0000313" key="3">
    <source>
        <dbReference type="EMBL" id="KAG0118288.1"/>
    </source>
</evidence>